<proteinExistence type="predicted"/>
<reference evidence="1 2" key="1">
    <citation type="submission" date="2020-08" db="EMBL/GenBank/DDBJ databases">
        <authorList>
            <person name="Ulker M."/>
            <person name="Siddiqui F.A."/>
            <person name="Anastasi R.E."/>
            <person name="Conroy D.J."/>
            <person name="Edwards E.G."/>
            <person name="Gerton T.J."/>
            <person name="Laizure I.E."/>
            <person name="Reynolds J.D."/>
            <person name="Ouellette S.K."/>
            <person name="Duggan K.O."/>
            <person name="Johnson K.C."/>
            <person name="MacLea K.S."/>
            <person name="Gurney S.M.R."/>
            <person name="Garlena R.A."/>
            <person name="Russell D.A."/>
            <person name="Pope W.H."/>
            <person name="Jacobs-Sera D."/>
            <person name="Hatfull G.F."/>
        </authorList>
    </citation>
    <scope>NUCLEOTIDE SEQUENCE [LARGE SCALE GENOMIC DNA]</scope>
</reference>
<dbReference type="KEGG" id="vg:80090827"/>
<evidence type="ECO:0000313" key="2">
    <source>
        <dbReference type="Proteomes" id="UP000593988"/>
    </source>
</evidence>
<name>A0A7M1CIR3_9CAUD</name>
<gene>
    <name evidence="1" type="primary">9</name>
    <name evidence="1" type="ORF">SEA_YAVRU_9</name>
</gene>
<dbReference type="EMBL" id="MT889364">
    <property type="protein sequence ID" value="QOP64222.1"/>
    <property type="molecule type" value="Genomic_DNA"/>
</dbReference>
<dbReference type="GeneID" id="80090827"/>
<dbReference type="Proteomes" id="UP000593988">
    <property type="component" value="Segment"/>
</dbReference>
<evidence type="ECO:0000313" key="1">
    <source>
        <dbReference type="EMBL" id="QOP64222.1"/>
    </source>
</evidence>
<accession>A0A7M1CIR3</accession>
<protein>
    <submittedName>
        <fullName evidence="1">Minor tail protein</fullName>
    </submittedName>
</protein>
<sequence>MATITAELLPDSAAIRLSVWSLAGIQSLTRRDANGINDVRTLPGVIGPAPVQVEDLRNLVQNTTTGTNYNSARSTNTGGVGSSYTRFTADGTGATYIYYNGFLGGTGAGTGMMPVVPGDKVSANVDLRNSNAFTIQARLNWSYYDAAGASVAGAISGNMQTLTAGGYAYPYLSHTVPAGAAYARVLIFWYTATGVSPLAGTTIDFKYLAAFKGPNSWDNEQVFFHGGSADTDEYRYEFTGTGYASESVRYRQESAIIFTDYEAGSGPVSYDLVNNAGELVTLDVAGFVLDAPWLFTPLIPGYSRKAVSVTGIDTEFEDMSTIHSGLLGRSDPIVVLRPLGLRSGTMEIYAGTYADALEILSPLQRATVMMLRQPEHAGLDMYFAPAGGSPKIVSLVTNAGATVWGVQVPYIEVKRPEGPIAGALGWTYADLAAAVPRYSDLRRTFATYADMRLNKRITT</sequence>
<keyword evidence="2" id="KW-1185">Reference proteome</keyword>
<dbReference type="RefSeq" id="YP_010761575.1">
    <property type="nucleotide sequence ID" value="NC_073600.1"/>
</dbReference>
<organism evidence="1 2">
    <name type="scientific">Arthrobacter phage Yavru</name>
    <dbReference type="NCBI Taxonomy" id="2776857"/>
    <lineage>
        <taxon>Viruses</taxon>
        <taxon>Duplodnaviria</taxon>
        <taxon>Heunggongvirae</taxon>
        <taxon>Uroviricota</taxon>
        <taxon>Caudoviricetes</taxon>
        <taxon>Whytuvirus</taxon>
        <taxon>Whytuvirus yavru</taxon>
    </lineage>
</organism>